<evidence type="ECO:0000256" key="2">
    <source>
        <dbReference type="ARBA" id="ARBA00022840"/>
    </source>
</evidence>
<keyword evidence="6" id="KW-1185">Reference proteome</keyword>
<dbReference type="PANTHER" id="PTHR43272:SF33">
    <property type="entry name" value="AMP-BINDING DOMAIN-CONTAINING PROTEIN-RELATED"/>
    <property type="match status" value="1"/>
</dbReference>
<comment type="caution">
    <text evidence="5">The sequence shown here is derived from an EMBL/GenBank/DDBJ whole genome shotgun (WGS) entry which is preliminary data.</text>
</comment>
<evidence type="ECO:0000259" key="4">
    <source>
        <dbReference type="Pfam" id="PF00501"/>
    </source>
</evidence>
<evidence type="ECO:0000256" key="3">
    <source>
        <dbReference type="ARBA" id="ARBA00024484"/>
    </source>
</evidence>
<keyword evidence="1" id="KW-0547">Nucleotide-binding</keyword>
<dbReference type="AlphaFoldDB" id="A0A8J7SC91"/>
<dbReference type="InterPro" id="IPR042099">
    <property type="entry name" value="ANL_N_sf"/>
</dbReference>
<dbReference type="Gene3D" id="3.40.50.12780">
    <property type="entry name" value="N-terminal domain of ligase-like"/>
    <property type="match status" value="1"/>
</dbReference>
<dbReference type="GO" id="GO:0005524">
    <property type="term" value="F:ATP binding"/>
    <property type="evidence" value="ECO:0007669"/>
    <property type="project" value="UniProtKB-KW"/>
</dbReference>
<organism evidence="5 6">
    <name type="scientific">Natronogracilivirga saccharolytica</name>
    <dbReference type="NCBI Taxonomy" id="2812953"/>
    <lineage>
        <taxon>Bacteria</taxon>
        <taxon>Pseudomonadati</taxon>
        <taxon>Balneolota</taxon>
        <taxon>Balneolia</taxon>
        <taxon>Balneolales</taxon>
        <taxon>Cyclonatronaceae</taxon>
        <taxon>Natronogracilivirga</taxon>
    </lineage>
</organism>
<protein>
    <submittedName>
        <fullName evidence="5">AMP-binding protein</fullName>
    </submittedName>
</protein>
<dbReference type="InterPro" id="IPR020845">
    <property type="entry name" value="AMP-binding_CS"/>
</dbReference>
<dbReference type="GO" id="GO:0004467">
    <property type="term" value="F:long-chain fatty acid-CoA ligase activity"/>
    <property type="evidence" value="ECO:0007669"/>
    <property type="project" value="UniProtKB-EC"/>
</dbReference>
<gene>
    <name evidence="5" type="ORF">NATSA_12150</name>
</gene>
<reference evidence="5" key="1">
    <citation type="submission" date="2021-02" db="EMBL/GenBank/DDBJ databases">
        <title>Natronogracilivirga saccharolytica gen. nov. sp. nov. a new anaerobic, haloalkiliphilic carbohydrate-fermenting bacterium from soda lake and proposing of Cyclonatronumiaceae fam. nov. in the phylum Balneolaeota.</title>
        <authorList>
            <person name="Zhilina T.N."/>
            <person name="Sorokin D.Y."/>
            <person name="Zavarzina D.G."/>
            <person name="Toshchakov S.V."/>
            <person name="Kublanov I.V."/>
        </authorList>
    </citation>
    <scope>NUCLEOTIDE SEQUENCE</scope>
    <source>
        <strain evidence="5">Z-1702</strain>
    </source>
</reference>
<dbReference type="InterPro" id="IPR045851">
    <property type="entry name" value="AMP-bd_C_sf"/>
</dbReference>
<evidence type="ECO:0000313" key="6">
    <source>
        <dbReference type="Proteomes" id="UP000673975"/>
    </source>
</evidence>
<dbReference type="GO" id="GO:0016020">
    <property type="term" value="C:membrane"/>
    <property type="evidence" value="ECO:0007669"/>
    <property type="project" value="TreeGrafter"/>
</dbReference>
<accession>A0A8J7SC91</accession>
<dbReference type="PANTHER" id="PTHR43272">
    <property type="entry name" value="LONG-CHAIN-FATTY-ACID--COA LIGASE"/>
    <property type="match status" value="1"/>
</dbReference>
<dbReference type="EMBL" id="JAFIDN010000010">
    <property type="protein sequence ID" value="MBP3193421.1"/>
    <property type="molecule type" value="Genomic_DNA"/>
</dbReference>
<dbReference type="Proteomes" id="UP000673975">
    <property type="component" value="Unassembled WGS sequence"/>
</dbReference>
<dbReference type="InterPro" id="IPR000873">
    <property type="entry name" value="AMP-dep_synth/lig_dom"/>
</dbReference>
<feature type="domain" description="AMP-dependent synthetase/ligase" evidence="4">
    <location>
        <begin position="16"/>
        <end position="435"/>
    </location>
</feature>
<sequence>MKLKPLQEKTLPSLLKRTITNFPDRPALGYAGEKPTTYKEMGEKVSRVASYLRESGVEAGDRVAILSENSPNWPVAYFGITSLKAVAVPILNDFHPSEIHHIIRHSGACALFVSEKLYHKVEEFDLRSLNAVILTDNLSVVSPDWSKDRVRKLYAEGSRELRRIKHMALQKFGISSVNVAEDEPASIIYTSGTTGHSKGVVLTHRNIVSNAMSLENVVQVDETERLLSILPLPHVYECTVGLVMPMMIGAAVYYVSKPPTAPVLLPALKQVRPTVMLSVPLIIEKMHKGRIMPEIQKNRAIRTAYKIPAIRKMIHRKAGRKMMKTFGGALRIFAIGGASIAPEVEEFMEEAGFPYAVGYGLTETAPMAAAANVGETRLYSVGKPMPGVEVRIDYDRNNHDGSAENGENSAASITRKKMDDGEILVRGPNVMKGYFNDPELTAETITEDGWLRTGDLGAFDKDGYLYIRGRLKNMILGPSGENIYPEGIESVLHRSDYVLESIVYKQNNRLVARVHLNYEKLDEEFEEKGLSQAEIRSFIKKLLVDIRNETNASVASFAKLAEVYEQAEPFEKTPTQKIKRYLYVSDD</sequence>
<dbReference type="RefSeq" id="WP_210512878.1">
    <property type="nucleotide sequence ID" value="NZ_JAFIDN010000010.1"/>
</dbReference>
<dbReference type="SUPFAM" id="SSF56801">
    <property type="entry name" value="Acetyl-CoA synthetase-like"/>
    <property type="match status" value="1"/>
</dbReference>
<keyword evidence="2" id="KW-0067">ATP-binding</keyword>
<evidence type="ECO:0000256" key="1">
    <source>
        <dbReference type="ARBA" id="ARBA00022741"/>
    </source>
</evidence>
<dbReference type="Gene3D" id="3.30.300.30">
    <property type="match status" value="1"/>
</dbReference>
<comment type="catalytic activity">
    <reaction evidence="3">
        <text>a long-chain fatty acid + ATP + CoA = a long-chain fatty acyl-CoA + AMP + diphosphate</text>
        <dbReference type="Rhea" id="RHEA:15421"/>
        <dbReference type="ChEBI" id="CHEBI:30616"/>
        <dbReference type="ChEBI" id="CHEBI:33019"/>
        <dbReference type="ChEBI" id="CHEBI:57287"/>
        <dbReference type="ChEBI" id="CHEBI:57560"/>
        <dbReference type="ChEBI" id="CHEBI:83139"/>
        <dbReference type="ChEBI" id="CHEBI:456215"/>
        <dbReference type="EC" id="6.2.1.3"/>
    </reaction>
    <physiologicalReaction direction="left-to-right" evidence="3">
        <dbReference type="Rhea" id="RHEA:15422"/>
    </physiologicalReaction>
</comment>
<dbReference type="Pfam" id="PF00501">
    <property type="entry name" value="AMP-binding"/>
    <property type="match status" value="1"/>
</dbReference>
<proteinExistence type="predicted"/>
<name>A0A8J7SC91_9BACT</name>
<evidence type="ECO:0000313" key="5">
    <source>
        <dbReference type="EMBL" id="MBP3193421.1"/>
    </source>
</evidence>
<dbReference type="PROSITE" id="PS00455">
    <property type="entry name" value="AMP_BINDING"/>
    <property type="match status" value="1"/>
</dbReference>